<protein>
    <submittedName>
        <fullName evidence="1">Uncharacterized protein</fullName>
    </submittedName>
</protein>
<sequence>MDHDLSTAKTRLLPGRTRQVALFFVACCVTGCTTMGPNSIQRDRTDYSAVIASTWKEQTLLNIVKLRYADAPVFLEVSSVIASSAMQSQVTLAASWYSGLPSDGNSQAIGASGVYTDRPTISYTPLSGERFSRYLLQPLSPAAVFSLIQAGYPIDRVLQLTTSAVNGVYNRSTSPSRFRAADPRFYELLEAFRRIQRSESLGMRINQRSNDESMLVLISRDVSDDIEKDRRKVRELLHLSPDASELNLKFGMVQQDDTEVVLLTRSMSEIFVELAATIEVPPAHVQEGRANPAPAAPEHPSPWDEPLVRIHSSRERPIDAYAAVRYRDYWFWIDDRDMKSKSEFLFILVLFSLAETGVAPQTPVITVPAN</sequence>
<dbReference type="EMBL" id="CP005960">
    <property type="protein sequence ID" value="AHZ68198.1"/>
    <property type="molecule type" value="Genomic_DNA"/>
</dbReference>
<dbReference type="KEGG" id="pman:OU5_1119"/>
<reference evidence="1 2" key="1">
    <citation type="journal article" date="2012" name="J. Bacteriol.">
        <title>Genome sequence of cold-adapted Pseudomonas mandelii strain JR-1.</title>
        <authorList>
            <person name="Jang S.H."/>
            <person name="Kim J."/>
            <person name="Kim J."/>
            <person name="Hong S."/>
            <person name="Lee C."/>
        </authorList>
    </citation>
    <scope>NUCLEOTIDE SEQUENCE [LARGE SCALE GENOMIC DNA]</scope>
    <source>
        <strain evidence="1 2">JR-1</strain>
    </source>
</reference>
<evidence type="ECO:0000313" key="2">
    <source>
        <dbReference type="Proteomes" id="UP000026913"/>
    </source>
</evidence>
<evidence type="ECO:0000313" key="1">
    <source>
        <dbReference type="EMBL" id="AHZ68198.1"/>
    </source>
</evidence>
<dbReference type="Proteomes" id="UP000026913">
    <property type="component" value="Chromosome"/>
</dbReference>
<gene>
    <name evidence="1" type="ORF">OU5_1119</name>
</gene>
<dbReference type="RefSeq" id="WP_010459008.1">
    <property type="nucleotide sequence ID" value="NZ_CP005960.1"/>
</dbReference>
<dbReference type="HOGENOM" id="CLU_065130_0_0_6"/>
<organism evidence="1 2">
    <name type="scientific">Pseudomonas mandelii JR-1</name>
    <dbReference type="NCBI Taxonomy" id="1147786"/>
    <lineage>
        <taxon>Bacteria</taxon>
        <taxon>Pseudomonadati</taxon>
        <taxon>Pseudomonadota</taxon>
        <taxon>Gammaproteobacteria</taxon>
        <taxon>Pseudomonadales</taxon>
        <taxon>Pseudomonadaceae</taxon>
        <taxon>Pseudomonas</taxon>
    </lineage>
</organism>
<accession>A0A024E789</accession>
<dbReference type="AlphaFoldDB" id="A0A024E789"/>
<dbReference type="OrthoDB" id="282364at2"/>
<proteinExistence type="predicted"/>
<name>A0A024E789_9PSED</name>